<evidence type="ECO:0000259" key="1">
    <source>
        <dbReference type="Pfam" id="PF01936"/>
    </source>
</evidence>
<name>A0A1J3D4H8_NOCCA</name>
<protein>
    <recommendedName>
        <fullName evidence="1">NYN domain-containing protein</fullName>
    </recommendedName>
</protein>
<accession>A0A1J3D4H8</accession>
<gene>
    <name evidence="2" type="ORF">GA_TR9514_c3_g1_i1_g.30170</name>
</gene>
<proteinExistence type="predicted"/>
<feature type="domain" description="NYN" evidence="1">
    <location>
        <begin position="18"/>
        <end position="150"/>
    </location>
</feature>
<dbReference type="GO" id="GO:0005777">
    <property type="term" value="C:peroxisome"/>
    <property type="evidence" value="ECO:0007669"/>
    <property type="project" value="InterPro"/>
</dbReference>
<dbReference type="PANTHER" id="PTHR14379:SF60">
    <property type="entry name" value="NYN DOMAIN-CONTAINING PROTEIN"/>
    <property type="match status" value="1"/>
</dbReference>
<dbReference type="InterPro" id="IPR024768">
    <property type="entry name" value="Marf1"/>
</dbReference>
<evidence type="ECO:0000313" key="2">
    <source>
        <dbReference type="EMBL" id="JAU14969.1"/>
    </source>
</evidence>
<dbReference type="EMBL" id="GEVI01017351">
    <property type="protein sequence ID" value="JAU14969.1"/>
    <property type="molecule type" value="Transcribed_RNA"/>
</dbReference>
<dbReference type="Pfam" id="PF01936">
    <property type="entry name" value="NYN"/>
    <property type="match status" value="1"/>
</dbReference>
<dbReference type="AlphaFoldDB" id="A0A1J3D4H8"/>
<dbReference type="InterPro" id="IPR021139">
    <property type="entry name" value="NYN"/>
</dbReference>
<sequence>MTNKNNTAAEAPYDDAQTWVCWDIEKCPVPRGCKADKIAGKIRSALVKLNYRGPISISAYGNMDHIPPSIKKTLSSTGIVLKHVHPGEFRLHVVNKITFWPFRNPAPANIMVISRDESLYFTFPELQSEGYNILLAHPANASDYFIASAKTTWLWRRLLEEPEITEP</sequence>
<reference evidence="2" key="1">
    <citation type="submission" date="2016-07" db="EMBL/GenBank/DDBJ databases">
        <title>De novo transcriptome assembly of four accessions of the metal hyperaccumulator plant Noccaea caerulescens.</title>
        <authorList>
            <person name="Blande D."/>
            <person name="Halimaa P."/>
            <person name="Tervahauta A.I."/>
            <person name="Aarts M.G."/>
            <person name="Karenlampi S.O."/>
        </authorList>
    </citation>
    <scope>NUCLEOTIDE SEQUENCE</scope>
</reference>
<dbReference type="GO" id="GO:0010468">
    <property type="term" value="P:regulation of gene expression"/>
    <property type="evidence" value="ECO:0007669"/>
    <property type="project" value="InterPro"/>
</dbReference>
<dbReference type="CDD" id="cd10910">
    <property type="entry name" value="PIN_limkain_b1_N_like"/>
    <property type="match status" value="1"/>
</dbReference>
<dbReference type="PANTHER" id="PTHR14379">
    <property type="entry name" value="LIMKAIN B LKAP"/>
    <property type="match status" value="1"/>
</dbReference>
<organism evidence="2">
    <name type="scientific">Noccaea caerulescens</name>
    <name type="common">Alpine penny-cress</name>
    <name type="synonym">Thlaspi caerulescens</name>
    <dbReference type="NCBI Taxonomy" id="107243"/>
    <lineage>
        <taxon>Eukaryota</taxon>
        <taxon>Viridiplantae</taxon>
        <taxon>Streptophyta</taxon>
        <taxon>Embryophyta</taxon>
        <taxon>Tracheophyta</taxon>
        <taxon>Spermatophyta</taxon>
        <taxon>Magnoliopsida</taxon>
        <taxon>eudicotyledons</taxon>
        <taxon>Gunneridae</taxon>
        <taxon>Pentapetalae</taxon>
        <taxon>rosids</taxon>
        <taxon>malvids</taxon>
        <taxon>Brassicales</taxon>
        <taxon>Brassicaceae</taxon>
        <taxon>Coluteocarpeae</taxon>
        <taxon>Noccaea</taxon>
    </lineage>
</organism>
<dbReference type="GO" id="GO:0004540">
    <property type="term" value="F:RNA nuclease activity"/>
    <property type="evidence" value="ECO:0007669"/>
    <property type="project" value="InterPro"/>
</dbReference>